<dbReference type="RefSeq" id="WP_162344598.1">
    <property type="nucleotide sequence ID" value="NZ_JAAEAA010000002.1"/>
</dbReference>
<dbReference type="EMBL" id="JAAEAA010000002">
    <property type="protein sequence ID" value="NDK54534.1"/>
    <property type="molecule type" value="Genomic_DNA"/>
</dbReference>
<dbReference type="Gene3D" id="3.90.550.10">
    <property type="entry name" value="Spore Coat Polysaccharide Biosynthesis Protein SpsA, Chain A"/>
    <property type="match status" value="1"/>
</dbReference>
<organism evidence="2 3">
    <name type="scientific">Pontibacter fetidus</name>
    <dbReference type="NCBI Taxonomy" id="2700082"/>
    <lineage>
        <taxon>Bacteria</taxon>
        <taxon>Pseudomonadati</taxon>
        <taxon>Bacteroidota</taxon>
        <taxon>Cytophagia</taxon>
        <taxon>Cytophagales</taxon>
        <taxon>Hymenobacteraceae</taxon>
        <taxon>Pontibacter</taxon>
    </lineage>
</organism>
<evidence type="ECO:0000313" key="3">
    <source>
        <dbReference type="Proteomes" id="UP000478546"/>
    </source>
</evidence>
<evidence type="ECO:0000313" key="2">
    <source>
        <dbReference type="EMBL" id="NDK54534.1"/>
    </source>
</evidence>
<evidence type="ECO:0000259" key="1">
    <source>
        <dbReference type="Pfam" id="PF00535"/>
    </source>
</evidence>
<sequence length="312" mass="35852">MAASQKVSIVTCFLNVERYIEETIQSVLQQHHTNWELLLVDDGAADKSTSIAKHYAATYPDKIFYFEHDNHQNKGASFSRNVAIEKSTGEYIAFLDADDTWLPNYLTSQLAILSQYPVAMVCQATEYWSSWRKKNYSDVTKPVGTTQDKSFSPPSLLLDLYPLGRGAAPCICGTLVKKEAIVKLCGFANDFKGMYDDQTLLVKLYLHEPVYISSVVQNRYRQRPESLVHTSHQTGNYKQERRIFLEWLKVYLKSQPVQYPEVDKLLRIALLPYHSPVLYYLTKKAPQKAKKWIARVLPGTIKQYIKQQQKAL</sequence>
<dbReference type="PANTHER" id="PTHR22916">
    <property type="entry name" value="GLYCOSYLTRANSFERASE"/>
    <property type="match status" value="1"/>
</dbReference>
<dbReference type="InterPro" id="IPR029044">
    <property type="entry name" value="Nucleotide-diphossugar_trans"/>
</dbReference>
<keyword evidence="2" id="KW-0808">Transferase</keyword>
<dbReference type="Pfam" id="PF00535">
    <property type="entry name" value="Glycos_transf_2"/>
    <property type="match status" value="1"/>
</dbReference>
<proteinExistence type="predicted"/>
<reference evidence="2 3" key="1">
    <citation type="submission" date="2020-01" db="EMBL/GenBank/DDBJ databases">
        <authorList>
            <person name="Kim M.K."/>
        </authorList>
    </citation>
    <scope>NUCLEOTIDE SEQUENCE [LARGE SCALE GENOMIC DNA]</scope>
    <source>
        <strain evidence="2 3">BT213</strain>
    </source>
</reference>
<comment type="caution">
    <text evidence="2">The sequence shown here is derived from an EMBL/GenBank/DDBJ whole genome shotgun (WGS) entry which is preliminary data.</text>
</comment>
<dbReference type="GO" id="GO:0016758">
    <property type="term" value="F:hexosyltransferase activity"/>
    <property type="evidence" value="ECO:0007669"/>
    <property type="project" value="UniProtKB-ARBA"/>
</dbReference>
<dbReference type="CDD" id="cd00761">
    <property type="entry name" value="Glyco_tranf_GTA_type"/>
    <property type="match status" value="1"/>
</dbReference>
<keyword evidence="3" id="KW-1185">Reference proteome</keyword>
<dbReference type="SUPFAM" id="SSF53448">
    <property type="entry name" value="Nucleotide-diphospho-sugar transferases"/>
    <property type="match status" value="1"/>
</dbReference>
<protein>
    <submittedName>
        <fullName evidence="2">Glycosyltransferase family 2 protein</fullName>
    </submittedName>
</protein>
<accession>A0A6B2H636</accession>
<feature type="domain" description="Glycosyltransferase 2-like" evidence="1">
    <location>
        <begin position="8"/>
        <end position="129"/>
    </location>
</feature>
<dbReference type="PANTHER" id="PTHR22916:SF64">
    <property type="entry name" value="TRANSFERASE, PUTATIVE-RELATED"/>
    <property type="match status" value="1"/>
</dbReference>
<dbReference type="Proteomes" id="UP000478546">
    <property type="component" value="Unassembled WGS sequence"/>
</dbReference>
<gene>
    <name evidence="2" type="ORF">GWO68_01275</name>
</gene>
<dbReference type="AlphaFoldDB" id="A0A6B2H636"/>
<name>A0A6B2H636_9BACT</name>
<dbReference type="InterPro" id="IPR001173">
    <property type="entry name" value="Glyco_trans_2-like"/>
</dbReference>